<dbReference type="RefSeq" id="WP_141306182.1">
    <property type="nucleotide sequence ID" value="NZ_BEXB01000007.1"/>
</dbReference>
<reference evidence="1 2" key="1">
    <citation type="submission" date="2017-11" db="EMBL/GenBank/DDBJ databases">
        <title>Draft Genome Sequence of Sporolactobacillus inulinus NBRC 111894 Isolated from Koso, a Japanese Sugar-Vegetable Fermented Beverage.</title>
        <authorList>
            <person name="Chiou T.Y."/>
            <person name="Oshima K."/>
            <person name="Suda W."/>
            <person name="Hattori M."/>
            <person name="Takahashi T."/>
        </authorList>
    </citation>
    <scope>NUCLEOTIDE SEQUENCE [LARGE SCALE GENOMIC DNA]</scope>
    <source>
        <strain evidence="1 2">NBRC111894</strain>
    </source>
</reference>
<protein>
    <submittedName>
        <fullName evidence="1">DNA replication protein DnaC</fullName>
    </submittedName>
</protein>
<accession>A0A4Y3TA09</accession>
<dbReference type="AlphaFoldDB" id="A0A4Y3TA09"/>
<comment type="caution">
    <text evidence="1">The sequence shown here is derived from an EMBL/GenBank/DDBJ whole genome shotgun (WGS) entry which is preliminary data.</text>
</comment>
<dbReference type="EMBL" id="BEXB01000007">
    <property type="protein sequence ID" value="GAY75586.1"/>
    <property type="molecule type" value="Genomic_DNA"/>
</dbReference>
<sequence length="59" mass="6664">MPINSFWMGVGAEGITPWTKELMFAILNARLSKSLLVTTNGLISVLSQLWFSNYQPFSR</sequence>
<dbReference type="Proteomes" id="UP000319716">
    <property type="component" value="Unassembled WGS sequence"/>
</dbReference>
<name>A0A4Y3TA09_9BACL</name>
<organism evidence="1 2">
    <name type="scientific">Sporolactobacillus inulinus</name>
    <dbReference type="NCBI Taxonomy" id="2078"/>
    <lineage>
        <taxon>Bacteria</taxon>
        <taxon>Bacillati</taxon>
        <taxon>Bacillota</taxon>
        <taxon>Bacilli</taxon>
        <taxon>Bacillales</taxon>
        <taxon>Sporolactobacillaceae</taxon>
        <taxon>Sporolactobacillus</taxon>
    </lineage>
</organism>
<gene>
    <name evidence="1" type="ORF">NBRC111894_1140</name>
</gene>
<evidence type="ECO:0000313" key="1">
    <source>
        <dbReference type="EMBL" id="GAY75586.1"/>
    </source>
</evidence>
<proteinExistence type="predicted"/>
<evidence type="ECO:0000313" key="2">
    <source>
        <dbReference type="Proteomes" id="UP000319716"/>
    </source>
</evidence>